<gene>
    <name evidence="2" type="ORF">M3P19_10110</name>
</gene>
<evidence type="ECO:0000313" key="3">
    <source>
        <dbReference type="Proteomes" id="UP001203607"/>
    </source>
</evidence>
<name>A0ABT0PSI6_9FLAO</name>
<feature type="transmembrane region" description="Helical" evidence="1">
    <location>
        <begin position="31"/>
        <end position="52"/>
    </location>
</feature>
<keyword evidence="1" id="KW-0472">Membrane</keyword>
<evidence type="ECO:0000313" key="2">
    <source>
        <dbReference type="EMBL" id="MCL6274365.1"/>
    </source>
</evidence>
<dbReference type="Proteomes" id="UP001203607">
    <property type="component" value="Unassembled WGS sequence"/>
</dbReference>
<accession>A0ABT0PSI6</accession>
<reference evidence="2 3" key="1">
    <citation type="submission" date="2022-05" db="EMBL/GenBank/DDBJ databases">
        <authorList>
            <person name="Park J.-S."/>
        </authorList>
    </citation>
    <scope>NUCLEOTIDE SEQUENCE [LARGE SCALE GENOMIC DNA]</scope>
    <source>
        <strain evidence="2 3">2012CJ35-5</strain>
    </source>
</reference>
<dbReference type="RefSeq" id="WP_249657546.1">
    <property type="nucleotide sequence ID" value="NZ_JAMFMA010000002.1"/>
</dbReference>
<evidence type="ECO:0000256" key="1">
    <source>
        <dbReference type="SAM" id="Phobius"/>
    </source>
</evidence>
<proteinExistence type="predicted"/>
<keyword evidence="3" id="KW-1185">Reference proteome</keyword>
<dbReference type="EMBL" id="JAMFMA010000002">
    <property type="protein sequence ID" value="MCL6274365.1"/>
    <property type="molecule type" value="Genomic_DNA"/>
</dbReference>
<sequence>MHSLQLIATILTWQVDIEKKMEEAPDSAYEIGVVIGSYLPFVILVGIAYAIYHYNKKKRGS</sequence>
<keyword evidence="1" id="KW-1133">Transmembrane helix</keyword>
<keyword evidence="1" id="KW-0812">Transmembrane</keyword>
<protein>
    <recommendedName>
        <fullName evidence="4">Adenylosuccinate synthetase</fullName>
    </recommendedName>
</protein>
<organism evidence="2 3">
    <name type="scientific">Flagellimonas spongiicola</name>
    <dbReference type="NCBI Taxonomy" id="2942208"/>
    <lineage>
        <taxon>Bacteria</taxon>
        <taxon>Pseudomonadati</taxon>
        <taxon>Bacteroidota</taxon>
        <taxon>Flavobacteriia</taxon>
        <taxon>Flavobacteriales</taxon>
        <taxon>Flavobacteriaceae</taxon>
        <taxon>Flagellimonas</taxon>
    </lineage>
</organism>
<evidence type="ECO:0008006" key="4">
    <source>
        <dbReference type="Google" id="ProtNLM"/>
    </source>
</evidence>
<comment type="caution">
    <text evidence="2">The sequence shown here is derived from an EMBL/GenBank/DDBJ whole genome shotgun (WGS) entry which is preliminary data.</text>
</comment>